<proteinExistence type="predicted"/>
<organism evidence="2 3">
    <name type="scientific">Porcisia hertigi</name>
    <dbReference type="NCBI Taxonomy" id="2761500"/>
    <lineage>
        <taxon>Eukaryota</taxon>
        <taxon>Discoba</taxon>
        <taxon>Euglenozoa</taxon>
        <taxon>Kinetoplastea</taxon>
        <taxon>Metakinetoplastina</taxon>
        <taxon>Trypanosomatida</taxon>
        <taxon>Trypanosomatidae</taxon>
        <taxon>Leishmaniinae</taxon>
        <taxon>Porcisia</taxon>
    </lineage>
</organism>
<keyword evidence="1" id="KW-1133">Transmembrane helix</keyword>
<dbReference type="OrthoDB" id="271757at2759"/>
<evidence type="ECO:0000313" key="3">
    <source>
        <dbReference type="Proteomes" id="UP000674318"/>
    </source>
</evidence>
<dbReference type="GeneID" id="94286817"/>
<dbReference type="RefSeq" id="XP_067752897.1">
    <property type="nucleotide sequence ID" value="XM_067896740.1"/>
</dbReference>
<feature type="transmembrane region" description="Helical" evidence="1">
    <location>
        <begin position="169"/>
        <end position="193"/>
    </location>
</feature>
<dbReference type="KEGG" id="phet:94286817"/>
<comment type="caution">
    <text evidence="2">The sequence shown here is derived from an EMBL/GenBank/DDBJ whole genome shotgun (WGS) entry which is preliminary data.</text>
</comment>
<keyword evidence="3" id="KW-1185">Reference proteome</keyword>
<dbReference type="Proteomes" id="UP000674318">
    <property type="component" value="Unassembled WGS sequence"/>
</dbReference>
<feature type="transmembrane region" description="Helical" evidence="1">
    <location>
        <begin position="141"/>
        <end position="163"/>
    </location>
</feature>
<protein>
    <recommendedName>
        <fullName evidence="4">Amastin surface glycofamily protein</fullName>
    </recommendedName>
</protein>
<reference evidence="2 3" key="1">
    <citation type="submission" date="2021-02" db="EMBL/GenBank/DDBJ databases">
        <title>Porcisia hertigi Genome sequencing and assembly.</title>
        <authorList>
            <person name="Almutairi H."/>
            <person name="Gatherer D."/>
        </authorList>
    </citation>
    <scope>NUCLEOTIDE SEQUENCE [LARGE SCALE GENOMIC DNA]</scope>
    <source>
        <strain evidence="2 3">C119</strain>
    </source>
</reference>
<gene>
    <name evidence="2" type="ORF">JKF63_00689</name>
</gene>
<evidence type="ECO:0008006" key="4">
    <source>
        <dbReference type="Google" id="ProtNLM"/>
    </source>
</evidence>
<name>A0A836HFJ6_9TRYP</name>
<evidence type="ECO:0000256" key="1">
    <source>
        <dbReference type="SAM" id="Phobius"/>
    </source>
</evidence>
<keyword evidence="1" id="KW-0472">Membrane</keyword>
<dbReference type="AlphaFoldDB" id="A0A836HFJ6"/>
<evidence type="ECO:0000313" key="2">
    <source>
        <dbReference type="EMBL" id="KAG5490569.1"/>
    </source>
</evidence>
<feature type="transmembrane region" description="Helical" evidence="1">
    <location>
        <begin position="214"/>
        <end position="236"/>
    </location>
</feature>
<dbReference type="EMBL" id="JAFJZO010000036">
    <property type="protein sequence ID" value="KAG5490569.1"/>
    <property type="molecule type" value="Genomic_DNA"/>
</dbReference>
<sequence>METSHRHAKGKPSCGGCVMGSIVAFFTLRISLSIIYFVLLILLCLTQVMPLFSTPDFSVMNIEASRIVGAKPFLYWKWYKMDAHIDGANATGRVDVRMWATTVNVSIEIPYGYMPQNITQQYYAQDVPCAAFRSSMKCMQIFSLLSIFSGFIVWVFAASNLFTRLFLPLLWLSLWITIAFTTTMMAMMFRILFEGACYGEAYQMPPFTSLAMPTGGFAFAFICQQTYLFTSLLTVFL</sequence>
<accession>A0A836HFJ6</accession>
<keyword evidence="1" id="KW-0812">Transmembrane</keyword>